<gene>
    <name evidence="1" type="ORF">A2872_02685</name>
</gene>
<dbReference type="Proteomes" id="UP000178681">
    <property type="component" value="Unassembled WGS sequence"/>
</dbReference>
<reference evidence="1 2" key="1">
    <citation type="journal article" date="2016" name="Nat. Commun.">
        <title>Thousands of microbial genomes shed light on interconnected biogeochemical processes in an aquifer system.</title>
        <authorList>
            <person name="Anantharaman K."/>
            <person name="Brown C.T."/>
            <person name="Hug L.A."/>
            <person name="Sharon I."/>
            <person name="Castelle C.J."/>
            <person name="Probst A.J."/>
            <person name="Thomas B.C."/>
            <person name="Singh A."/>
            <person name="Wilkins M.J."/>
            <person name="Karaoz U."/>
            <person name="Brodie E.L."/>
            <person name="Williams K.H."/>
            <person name="Hubbard S.S."/>
            <person name="Banfield J.F."/>
        </authorList>
    </citation>
    <scope>NUCLEOTIDE SEQUENCE [LARGE SCALE GENOMIC DNA]</scope>
</reference>
<sequence>MSQLTPIENETIRQKCSEAATACLGRFAPGGCPELTDRQRPDVQGRLTLSLITEAGSASLTTKCNGKRCLIRAACAVYKNGITAKITTK</sequence>
<comment type="caution">
    <text evidence="1">The sequence shown here is derived from an EMBL/GenBank/DDBJ whole genome shotgun (WGS) entry which is preliminary data.</text>
</comment>
<evidence type="ECO:0000313" key="2">
    <source>
        <dbReference type="Proteomes" id="UP000178681"/>
    </source>
</evidence>
<organism evidence="1 2">
    <name type="scientific">Candidatus Gottesmanbacteria bacterium RIFCSPHIGHO2_01_FULL_42_12</name>
    <dbReference type="NCBI Taxonomy" id="1798377"/>
    <lineage>
        <taxon>Bacteria</taxon>
        <taxon>Candidatus Gottesmaniibacteriota</taxon>
    </lineage>
</organism>
<dbReference type="EMBL" id="MFJG01000026">
    <property type="protein sequence ID" value="OGG05882.1"/>
    <property type="molecule type" value="Genomic_DNA"/>
</dbReference>
<evidence type="ECO:0000313" key="1">
    <source>
        <dbReference type="EMBL" id="OGG05882.1"/>
    </source>
</evidence>
<name>A0A1F5Z182_9BACT</name>
<dbReference type="STRING" id="1798377.A2872_02685"/>
<accession>A0A1F5Z182</accession>
<proteinExistence type="predicted"/>
<dbReference type="AlphaFoldDB" id="A0A1F5Z182"/>
<protein>
    <submittedName>
        <fullName evidence="1">Uncharacterized protein</fullName>
    </submittedName>
</protein>